<dbReference type="RefSeq" id="XP_008718287.1">
    <property type="nucleotide sequence ID" value="XM_008720065.1"/>
</dbReference>
<dbReference type="VEuPathDB" id="FungiDB:HMPREF1541_05728"/>
<name>W2RST1_CYPE1</name>
<dbReference type="InterPro" id="IPR036291">
    <property type="entry name" value="NAD(P)-bd_dom_sf"/>
</dbReference>
<keyword evidence="3" id="KW-1185">Reference proteome</keyword>
<organism evidence="2 3">
    <name type="scientific">Cyphellophora europaea (strain CBS 101466)</name>
    <name type="common">Phialophora europaea</name>
    <dbReference type="NCBI Taxonomy" id="1220924"/>
    <lineage>
        <taxon>Eukaryota</taxon>
        <taxon>Fungi</taxon>
        <taxon>Dikarya</taxon>
        <taxon>Ascomycota</taxon>
        <taxon>Pezizomycotina</taxon>
        <taxon>Eurotiomycetes</taxon>
        <taxon>Chaetothyriomycetidae</taxon>
        <taxon>Chaetothyriales</taxon>
        <taxon>Cyphellophoraceae</taxon>
        <taxon>Cyphellophora</taxon>
    </lineage>
</organism>
<dbReference type="PRINTS" id="PR00081">
    <property type="entry name" value="GDHRDH"/>
</dbReference>
<dbReference type="eggNOG" id="KOG0725">
    <property type="taxonomic scope" value="Eukaryota"/>
</dbReference>
<dbReference type="PANTHER" id="PTHR42820:SF1">
    <property type="entry name" value="SHORT-CHAIN DEHYDROGENASE_REDUCTASE FAMILY PROTEIN"/>
    <property type="match status" value="1"/>
</dbReference>
<gene>
    <name evidence="2" type="ORF">HMPREF1541_05728</name>
</gene>
<evidence type="ECO:0000313" key="2">
    <source>
        <dbReference type="EMBL" id="ETN39502.1"/>
    </source>
</evidence>
<dbReference type="InterPro" id="IPR002347">
    <property type="entry name" value="SDR_fam"/>
</dbReference>
<evidence type="ECO:0008006" key="4">
    <source>
        <dbReference type="Google" id="ProtNLM"/>
    </source>
</evidence>
<dbReference type="PANTHER" id="PTHR42820">
    <property type="entry name" value="SHORT-CHAIN DEHYDROGENASE REDUCTASE"/>
    <property type="match status" value="1"/>
</dbReference>
<dbReference type="Proteomes" id="UP000030752">
    <property type="component" value="Unassembled WGS sequence"/>
</dbReference>
<accession>W2RST1</accession>
<proteinExistence type="predicted"/>
<keyword evidence="1" id="KW-0521">NADP</keyword>
<protein>
    <recommendedName>
        <fullName evidence="4">3-oxoacyl-[acyl-carrier-protein] reductase</fullName>
    </recommendedName>
</protein>
<dbReference type="OrthoDB" id="5840532at2759"/>
<evidence type="ECO:0000313" key="3">
    <source>
        <dbReference type="Proteomes" id="UP000030752"/>
    </source>
</evidence>
<dbReference type="FunFam" id="3.40.50.720:FF:000084">
    <property type="entry name" value="Short-chain dehydrogenase reductase"/>
    <property type="match status" value="1"/>
</dbReference>
<reference evidence="2 3" key="1">
    <citation type="submission" date="2013-03" db="EMBL/GenBank/DDBJ databases">
        <title>The Genome Sequence of Phialophora europaea CBS 101466.</title>
        <authorList>
            <consortium name="The Broad Institute Genomics Platform"/>
            <person name="Cuomo C."/>
            <person name="de Hoog S."/>
            <person name="Gorbushina A."/>
            <person name="Walker B."/>
            <person name="Young S.K."/>
            <person name="Zeng Q."/>
            <person name="Gargeya S."/>
            <person name="Fitzgerald M."/>
            <person name="Haas B."/>
            <person name="Abouelleil A."/>
            <person name="Allen A.W."/>
            <person name="Alvarado L."/>
            <person name="Arachchi H.M."/>
            <person name="Berlin A.M."/>
            <person name="Chapman S.B."/>
            <person name="Gainer-Dewar J."/>
            <person name="Goldberg J."/>
            <person name="Griggs A."/>
            <person name="Gujja S."/>
            <person name="Hansen M."/>
            <person name="Howarth C."/>
            <person name="Imamovic A."/>
            <person name="Ireland A."/>
            <person name="Larimer J."/>
            <person name="McCowan C."/>
            <person name="Murphy C."/>
            <person name="Pearson M."/>
            <person name="Poon T.W."/>
            <person name="Priest M."/>
            <person name="Roberts A."/>
            <person name="Saif S."/>
            <person name="Shea T."/>
            <person name="Sisk P."/>
            <person name="Sykes S."/>
            <person name="Wortman J."/>
            <person name="Nusbaum C."/>
            <person name="Birren B."/>
        </authorList>
    </citation>
    <scope>NUCLEOTIDE SEQUENCE [LARGE SCALE GENOMIC DNA]</scope>
    <source>
        <strain evidence="2 3">CBS 101466</strain>
    </source>
</reference>
<dbReference type="STRING" id="1220924.W2RST1"/>
<dbReference type="HOGENOM" id="CLU_010194_1_0_1"/>
<dbReference type="GO" id="GO:0016491">
    <property type="term" value="F:oxidoreductase activity"/>
    <property type="evidence" value="ECO:0007669"/>
    <property type="project" value="UniProtKB-ARBA"/>
</dbReference>
<dbReference type="PRINTS" id="PR00080">
    <property type="entry name" value="SDRFAMILY"/>
</dbReference>
<dbReference type="SUPFAM" id="SSF51735">
    <property type="entry name" value="NAD(P)-binding Rossmann-fold domains"/>
    <property type="match status" value="1"/>
</dbReference>
<dbReference type="AlphaFoldDB" id="W2RST1"/>
<sequence length="277" mass="29711">MAASIARVALITGAAQGIGRATANKLASRGCSIVIADFNEDKGQQAAKDVAQQWGVQTKFVKVDVTQEQQVKDMISQATKLTGRVDYAANCAGICESVWDNEVDISVELFDKTHAINTKGLWLCQKHQALQMKTQEPRPISFSPPSSHQIPGQRGAIANVCSISGLHAAGLAAYTPSKWAAIGVTKTGAKFYGPDGIRINGLCPGWTLTEMVQGSMGREGTVGTKEYAESPTAKRISLRRMAFPEEQANALSFLLSDESSYMHGQSLVIDGGFYGIR</sequence>
<dbReference type="InParanoid" id="W2RST1"/>
<dbReference type="Pfam" id="PF13561">
    <property type="entry name" value="adh_short_C2"/>
    <property type="match status" value="1"/>
</dbReference>
<dbReference type="Gene3D" id="3.40.50.720">
    <property type="entry name" value="NAD(P)-binding Rossmann-like Domain"/>
    <property type="match status" value="1"/>
</dbReference>
<dbReference type="CDD" id="cd05233">
    <property type="entry name" value="SDR_c"/>
    <property type="match status" value="1"/>
</dbReference>
<dbReference type="GeneID" id="19973067"/>
<evidence type="ECO:0000256" key="1">
    <source>
        <dbReference type="ARBA" id="ARBA00022857"/>
    </source>
</evidence>
<dbReference type="EMBL" id="KB822721">
    <property type="protein sequence ID" value="ETN39502.1"/>
    <property type="molecule type" value="Genomic_DNA"/>
</dbReference>